<reference evidence="2" key="1">
    <citation type="submission" date="2016-03" db="EMBL/GenBank/DDBJ databases">
        <title>Complete genome sequence of the type strain Actinoalloteichus hymeniacidonis DSM 45092.</title>
        <authorList>
            <person name="Schaffert L."/>
            <person name="Albersmeier A."/>
            <person name="Winkler A."/>
            <person name="Kalinowski J."/>
            <person name="Zotchev S."/>
            <person name="Ruckert C."/>
        </authorList>
    </citation>
    <scope>NUCLEOTIDE SEQUENCE [LARGE SCALE GENOMIC DNA]</scope>
    <source>
        <strain evidence="2">HPA177(T) (DSM 45092(T))</strain>
    </source>
</reference>
<accession>A0AAC9HL73</accession>
<sequence length="172" mass="18957">MIYPDAELFSLIPADLRGRRRSSQRIAITVDRSAHRVLLELGFSSAGLAALNPTTTRSLIDNIDLRQPGETRLRALGPGLAPRVVVLTVYPGVGIDLAVLGERAPRDAWRIGLDRLPRLVIALVDAINLVDPYPLPTGVEPLPTTPTGPIEFRRRIEPSRRARQPRILRAGR</sequence>
<keyword evidence="2" id="KW-1185">Reference proteome</keyword>
<name>A0AAC9HL73_9PSEU</name>
<dbReference type="EMBL" id="CP014859">
    <property type="protein sequence ID" value="AOS61209.1"/>
    <property type="molecule type" value="Genomic_DNA"/>
</dbReference>
<evidence type="ECO:0000313" key="1">
    <source>
        <dbReference type="EMBL" id="AOS61209.1"/>
    </source>
</evidence>
<dbReference type="RefSeq" id="WP_069846087.1">
    <property type="nucleotide sequence ID" value="NZ_CP014859.1"/>
</dbReference>
<protein>
    <submittedName>
        <fullName evidence="1">Uncharacterized protein</fullName>
    </submittedName>
</protein>
<dbReference type="Proteomes" id="UP000095210">
    <property type="component" value="Chromosome"/>
</dbReference>
<dbReference type="AlphaFoldDB" id="A0AAC9HL73"/>
<gene>
    <name evidence="1" type="ORF">TL08_01850</name>
</gene>
<dbReference type="KEGG" id="ahm:TL08_01850"/>
<evidence type="ECO:0000313" key="2">
    <source>
        <dbReference type="Proteomes" id="UP000095210"/>
    </source>
</evidence>
<organism evidence="1 2">
    <name type="scientific">Actinoalloteichus hymeniacidonis</name>
    <dbReference type="NCBI Taxonomy" id="340345"/>
    <lineage>
        <taxon>Bacteria</taxon>
        <taxon>Bacillati</taxon>
        <taxon>Actinomycetota</taxon>
        <taxon>Actinomycetes</taxon>
        <taxon>Pseudonocardiales</taxon>
        <taxon>Pseudonocardiaceae</taxon>
        <taxon>Actinoalloteichus</taxon>
    </lineage>
</organism>
<proteinExistence type="predicted"/>